<accession>A0A084Y6G8</accession>
<organism evidence="1 2">
    <name type="scientific">Candidatus Accumulibacter phosphatis</name>
    <dbReference type="NCBI Taxonomy" id="327160"/>
    <lineage>
        <taxon>Bacteria</taxon>
        <taxon>Pseudomonadati</taxon>
        <taxon>Pseudomonadota</taxon>
        <taxon>Betaproteobacteria</taxon>
        <taxon>Candidatus Accumulibacter</taxon>
    </lineage>
</organism>
<name>A0A084Y6G8_9PROT</name>
<dbReference type="Proteomes" id="UP000020077">
    <property type="component" value="Unassembled WGS sequence"/>
</dbReference>
<evidence type="ECO:0000313" key="1">
    <source>
        <dbReference type="EMBL" id="KFB70312.1"/>
    </source>
</evidence>
<gene>
    <name evidence="1" type="ORF">AW09_004596</name>
</gene>
<sequence>MVASSALVESAPSAVFTAKKFVNMSDEAARPRVLEPSGAKPAVMFTVIGSMNTLCQ</sequence>
<reference evidence="1 2" key="1">
    <citation type="submission" date="2014-02" db="EMBL/GenBank/DDBJ databases">
        <title>Expanding our view of genomic diversity in Candidatus Accumulibacter clades.</title>
        <authorList>
            <person name="Skennerton C.T."/>
            <person name="Barr J.J."/>
            <person name="Slater F.R."/>
            <person name="Bond P.L."/>
            <person name="Tyson G.W."/>
        </authorList>
    </citation>
    <scope>NUCLEOTIDE SEQUENCE [LARGE SCALE GENOMIC DNA]</scope>
    <source>
        <strain evidence="2">BA-91</strain>
    </source>
</reference>
<proteinExistence type="predicted"/>
<protein>
    <submittedName>
        <fullName evidence="1">Uncharacterized protein</fullName>
    </submittedName>
</protein>
<dbReference type="EMBL" id="JDVG02000722">
    <property type="protein sequence ID" value="KFB70312.1"/>
    <property type="molecule type" value="Genomic_DNA"/>
</dbReference>
<evidence type="ECO:0000313" key="2">
    <source>
        <dbReference type="Proteomes" id="UP000020077"/>
    </source>
</evidence>
<dbReference type="AlphaFoldDB" id="A0A084Y6G8"/>
<comment type="caution">
    <text evidence="1">The sequence shown here is derived from an EMBL/GenBank/DDBJ whole genome shotgun (WGS) entry which is preliminary data.</text>
</comment>